<dbReference type="Gene3D" id="3.40.50.300">
    <property type="entry name" value="P-loop containing nucleotide triphosphate hydrolases"/>
    <property type="match status" value="1"/>
</dbReference>
<accession>A0A6L5QD36</accession>
<name>A0A6L5QD36_9BURK</name>
<dbReference type="InterPro" id="IPR027417">
    <property type="entry name" value="P-loop_NTPase"/>
</dbReference>
<protein>
    <submittedName>
        <fullName evidence="1">ATP-binding protein</fullName>
    </submittedName>
</protein>
<gene>
    <name evidence="1" type="ORF">GJ697_04140</name>
</gene>
<organism evidence="1 2">
    <name type="scientific">Duganella alba</name>
    <dbReference type="NCBI Taxonomy" id="2666081"/>
    <lineage>
        <taxon>Bacteria</taxon>
        <taxon>Pseudomonadati</taxon>
        <taxon>Pseudomonadota</taxon>
        <taxon>Betaproteobacteria</taxon>
        <taxon>Burkholderiales</taxon>
        <taxon>Oxalobacteraceae</taxon>
        <taxon>Telluria group</taxon>
        <taxon>Duganella</taxon>
    </lineage>
</organism>
<sequence>MGSKILLIDSATLFYTKNLVIGCCVFIQCGGYNISSRPCFNVPLSGELPGPSAGGTRELGQFVVFYERPSMCPLAPKSSAKKRPTPAPAEGERQAMRGYVRQYDQAAVLTYIGLQRGGLEWIGVADRDAGIADDIVLGFPDRVIGHQFKTSRLPGRFSLRTLLMGADGLLVPLAAAWRQLCASSEGRPTEVRLVTNDHAMTDDKLTEDAGSDSATFLIEYTAVPPPTLAQWRASRWRSFIDALEAKAGLDERDFERFLGALRIVSSTAADFGRVHRLRQDEMRLVDQIAKLLPRLVTDVRDRDRWSRAELLNELGWNDDSIPRRVHQFPVGAYVQRNEETEAQLRSTIEEHPSGYVSLIGPPGAGKSTLLQIALEAVPQVYVARYLAYIPNAVQGVGRGEADDFLDDVSAQLRRTGLGGLRAHDDSLAQRREQFETLLIGAGKRFRDDGIRTLIIVDGLDHVPREERPQRSFLCEFPLPAAVPEGVLFVLGTQRVELDDLPPAVREQAAAVARQVRVAPLSLDAVVRMADLMGLDQDVDRTRLYDNSHGHPLVTRYLVEALRTADMPTRTALLGGALSFQGDLATVYQASWRSVADDDNARLVLDYLARSEAPMPFELLVKSVPEAAIERALKAARHLLLDGSHGWEVFHNSFRLFIREQPKLRFGRPDCDYSIKLYTELAGLAREAKRTCPQHWLELRYLARANSHNAVLALCTPQRFREQFVERRPFSEMHADLRLAAMSAQCGDYHVMLFQILLIFDEMNRRWSAYEEVPEIIDALLAVNDLDGAVSLVEQVSSNGYAVVDALIACGQRERARAVFDDLDPIQDLLREHRYGSPVRFEEMCDWARRAIHFRAPDQILKAIDRLVPAARAAHEEHEEEEEMALASSLRREAVLATVDTQGGADIETVCAQFRLTMTDRAPVFLRAGIAAFERGNAPSALIYIGQAKQYPGFSDTPNGWRRRAALSAARHGALALAEGFFGQLLAPTLAELDQVTESDAPPYLIRAVLEHFELAALLDKDVPEVPRPANGMLRPLQIHTESVGKLSARSRRAPDATLAAEIARLARAVLLYLTRMKPQRGGDFYAFHQVVSAAPSLVITLVDAAAYSGQDALDAVSGVVEELLAEAPVGGEMRDALLRTATTAIYHHTRDSETAARRLGVVAASLHGQTPAQQIAAMANLACAYSETGNRAQALSLLTQVPQESLGFSLPPKKDPQYLIWRDLFSLANRSEPGGRARRLEIMLRVLAGMMDTDGDASAFRIAGTVAKEAALCDATTAWASLSNLAELGTLGWAHMLDAALQGLVRRRPDMVSVAVPIWCQLTVPYYKAPYYRESEQGDFIDAAISSALASEVRAVCDAFLRHIQIEARTDVRVALLDHLRLAAEKRGGDCADINAALVRWAAECPPPARTSSDMRHSDVTSMEALAVSMEKEVREGRPAPGYEAGHAFKRLVCAKNYALAMELFEKWSGLQSESLARAALIDVAIDVGDLGSARRLLAGLSVTGPEATWATWFGGKRFRYFRSKLRLDGPEVHAAAYSDFVNTVAAEHESVRNLLTEFDDIFPVITAQPDWSEMWECAQDQIMSTREFRLGVEDGVGVPTPIDDAGLLARLLVWALDLGISDLRRHVYVAATELNATDAGRPVFTELMRLLLSGNDEHPAIGIHLLACQPAADHLRDYHPQIVALTSHDDYAVATIAQRLARFLAFPVRLARTPLPTFYSLDLGEIEPFSPEELYDPHTGAMLVNSPFGWTRAYDDLVETIAKGAISPTHIRYRAAMLIDAWGGLDCFGTPATKALESCLRRLDLKITYARPHMIVAARALRKVAGELARAGALPTPPGILLYHMGFAYNPFVCSQPAIRPPVIVRPDDREPSYAALEHGWLPSVDGDLCPVSTGSCVVIAEVSEFNVRKTRRQYKSIRVRVPTWAGAVEFPAWEIADLLPDRAIWFDQVVPLSSEPAPFLVRRLSLSYWPGMPHVAFCICPEWLRRLNWNVEYGTTITYLDDCGNAMAHIVWWREGGTVDADEDASWGEGTYLQLTATGVLQLEALAGKLQVRVHAQRVARDRDDGDKYRRAFAVGIYDMPDLS</sequence>
<dbReference type="SUPFAM" id="SSF52540">
    <property type="entry name" value="P-loop containing nucleoside triphosphate hydrolases"/>
    <property type="match status" value="1"/>
</dbReference>
<keyword evidence="2" id="KW-1185">Reference proteome</keyword>
<proteinExistence type="predicted"/>
<reference evidence="1 2" key="1">
    <citation type="submission" date="2019-11" db="EMBL/GenBank/DDBJ databases">
        <title>Novel species isolated from a subtropical stream in China.</title>
        <authorList>
            <person name="Lu H."/>
        </authorList>
    </citation>
    <scope>NUCLEOTIDE SEQUENCE [LARGE SCALE GENOMIC DNA]</scope>
    <source>
        <strain evidence="1 2">FT25W</strain>
    </source>
</reference>
<dbReference type="RefSeq" id="WP_154363458.1">
    <property type="nucleotide sequence ID" value="NZ_WKJM01000002.1"/>
</dbReference>
<evidence type="ECO:0000313" key="1">
    <source>
        <dbReference type="EMBL" id="MRX07021.1"/>
    </source>
</evidence>
<dbReference type="Proteomes" id="UP000481037">
    <property type="component" value="Unassembled WGS sequence"/>
</dbReference>
<dbReference type="GO" id="GO:0005524">
    <property type="term" value="F:ATP binding"/>
    <property type="evidence" value="ECO:0007669"/>
    <property type="project" value="UniProtKB-KW"/>
</dbReference>
<keyword evidence="1" id="KW-0067">ATP-binding</keyword>
<comment type="caution">
    <text evidence="1">The sequence shown here is derived from an EMBL/GenBank/DDBJ whole genome shotgun (WGS) entry which is preliminary data.</text>
</comment>
<dbReference type="EMBL" id="WKJM01000002">
    <property type="protein sequence ID" value="MRX07021.1"/>
    <property type="molecule type" value="Genomic_DNA"/>
</dbReference>
<evidence type="ECO:0000313" key="2">
    <source>
        <dbReference type="Proteomes" id="UP000481037"/>
    </source>
</evidence>
<keyword evidence="1" id="KW-0547">Nucleotide-binding</keyword>